<gene>
    <name evidence="5" type="ORF">AYBTSS11_LOCUS30502</name>
</gene>
<dbReference type="SUPFAM" id="SSF52540">
    <property type="entry name" value="P-loop containing nucleoside triphosphate hydrolases"/>
    <property type="match status" value="1"/>
</dbReference>
<feature type="domain" description="Sulfotransferase" evidence="4">
    <location>
        <begin position="58"/>
        <end position="179"/>
    </location>
</feature>
<dbReference type="InterPro" id="IPR000863">
    <property type="entry name" value="Sulfotransferase_dom"/>
</dbReference>
<dbReference type="EC" id="2.8.2.-" evidence="3"/>
<evidence type="ECO:0000313" key="5">
    <source>
        <dbReference type="EMBL" id="CAJ1978310.1"/>
    </source>
</evidence>
<organism evidence="5 6">
    <name type="scientific">Sphenostylis stenocarpa</name>
    <dbReference type="NCBI Taxonomy" id="92480"/>
    <lineage>
        <taxon>Eukaryota</taxon>
        <taxon>Viridiplantae</taxon>
        <taxon>Streptophyta</taxon>
        <taxon>Embryophyta</taxon>
        <taxon>Tracheophyta</taxon>
        <taxon>Spermatophyta</taxon>
        <taxon>Magnoliopsida</taxon>
        <taxon>eudicotyledons</taxon>
        <taxon>Gunneridae</taxon>
        <taxon>Pentapetalae</taxon>
        <taxon>rosids</taxon>
        <taxon>fabids</taxon>
        <taxon>Fabales</taxon>
        <taxon>Fabaceae</taxon>
        <taxon>Papilionoideae</taxon>
        <taxon>50 kb inversion clade</taxon>
        <taxon>NPAAA clade</taxon>
        <taxon>indigoferoid/millettioid clade</taxon>
        <taxon>Phaseoleae</taxon>
        <taxon>Sphenostylis</taxon>
    </lineage>
</organism>
<dbReference type="GO" id="GO:0008146">
    <property type="term" value="F:sulfotransferase activity"/>
    <property type="evidence" value="ECO:0007669"/>
    <property type="project" value="InterPro"/>
</dbReference>
<dbReference type="Gramene" id="rna-AYBTSS11_LOCUS30502">
    <property type="protein sequence ID" value="CAJ1978310.1"/>
    <property type="gene ID" value="gene-AYBTSS11_LOCUS30502"/>
</dbReference>
<dbReference type="AlphaFoldDB" id="A0AA86W5F5"/>
<dbReference type="Pfam" id="PF00685">
    <property type="entry name" value="Sulfotransfer_1"/>
    <property type="match status" value="1"/>
</dbReference>
<accession>A0AA86W5F5</accession>
<sequence>MALTSEKQINEENEFILSLPRTIGLAAASHLHLFQEFWYPSTVIQGVYNFQKYFHAKDNDVFVASFPKSGTTWLKALTFAILNHQRFPSFENHPLLTSNPHELVPPLEFILSRDLDDQILNLSNMSEPRLLGIHTPFPSLPKVRQRIKLNPFDTFVSAWEFFPKIKSVPLPTLAMEEAFE</sequence>
<dbReference type="PANTHER" id="PTHR11783">
    <property type="entry name" value="SULFOTRANSFERASE SULT"/>
    <property type="match status" value="1"/>
</dbReference>
<feature type="non-terminal residue" evidence="5">
    <location>
        <position position="180"/>
    </location>
</feature>
<evidence type="ECO:0000313" key="6">
    <source>
        <dbReference type="Proteomes" id="UP001189624"/>
    </source>
</evidence>
<dbReference type="Proteomes" id="UP001189624">
    <property type="component" value="Chromosome 11"/>
</dbReference>
<protein>
    <recommendedName>
        <fullName evidence="3">Sulfotransferase</fullName>
        <ecNumber evidence="3">2.8.2.-</ecNumber>
    </recommendedName>
</protein>
<comment type="similarity">
    <text evidence="1 3">Belongs to the sulfotransferase 1 family.</text>
</comment>
<name>A0AA86W5F5_9FABA</name>
<evidence type="ECO:0000256" key="1">
    <source>
        <dbReference type="ARBA" id="ARBA00005771"/>
    </source>
</evidence>
<evidence type="ECO:0000256" key="3">
    <source>
        <dbReference type="RuleBase" id="RU361155"/>
    </source>
</evidence>
<evidence type="ECO:0000256" key="2">
    <source>
        <dbReference type="ARBA" id="ARBA00022679"/>
    </source>
</evidence>
<evidence type="ECO:0000259" key="4">
    <source>
        <dbReference type="Pfam" id="PF00685"/>
    </source>
</evidence>
<dbReference type="Gene3D" id="3.40.50.300">
    <property type="entry name" value="P-loop containing nucleotide triphosphate hydrolases"/>
    <property type="match status" value="1"/>
</dbReference>
<dbReference type="InterPro" id="IPR027417">
    <property type="entry name" value="P-loop_NTPase"/>
</dbReference>
<keyword evidence="6" id="KW-1185">Reference proteome</keyword>
<proteinExistence type="inferred from homology"/>
<keyword evidence="2 3" id="KW-0808">Transferase</keyword>
<dbReference type="EMBL" id="OY731408">
    <property type="protein sequence ID" value="CAJ1978310.1"/>
    <property type="molecule type" value="Genomic_DNA"/>
</dbReference>
<reference evidence="5" key="1">
    <citation type="submission" date="2023-10" db="EMBL/GenBank/DDBJ databases">
        <authorList>
            <person name="Domelevo Entfellner J.-B."/>
        </authorList>
    </citation>
    <scope>NUCLEOTIDE SEQUENCE</scope>
</reference>